<dbReference type="CDD" id="cd15832">
    <property type="entry name" value="SNAP"/>
    <property type="match status" value="1"/>
</dbReference>
<keyword evidence="5 7" id="KW-0653">Protein transport</keyword>
<evidence type="ECO:0000256" key="1">
    <source>
        <dbReference type="ARBA" id="ARBA00004170"/>
    </source>
</evidence>
<dbReference type="InterPro" id="IPR011990">
    <property type="entry name" value="TPR-like_helical_dom_sf"/>
</dbReference>
<evidence type="ECO:0000313" key="9">
    <source>
        <dbReference type="Proteomes" id="UP000078200"/>
    </source>
</evidence>
<comment type="subcellular location">
    <subcellularLocation>
        <location evidence="1 7">Membrane</location>
        <topology evidence="1 7">Peripheral membrane protein</topology>
    </subcellularLocation>
</comment>
<comment type="function">
    <text evidence="7">Required for vesicular transport between the endoplasmic reticulum and the Golgi apparatus.</text>
</comment>
<dbReference type="SUPFAM" id="SSF48452">
    <property type="entry name" value="TPR-like"/>
    <property type="match status" value="1"/>
</dbReference>
<dbReference type="GO" id="GO:0019905">
    <property type="term" value="F:syntaxin binding"/>
    <property type="evidence" value="ECO:0007669"/>
    <property type="project" value="TreeGrafter"/>
</dbReference>
<dbReference type="PANTHER" id="PTHR13768">
    <property type="entry name" value="SOLUBLE NSF ATTACHMENT PROTEIN SNAP"/>
    <property type="match status" value="1"/>
</dbReference>
<evidence type="ECO:0000256" key="4">
    <source>
        <dbReference type="ARBA" id="ARBA00022892"/>
    </source>
</evidence>
<dbReference type="Proteomes" id="UP000078200">
    <property type="component" value="Unassembled WGS sequence"/>
</dbReference>
<keyword evidence="3 7" id="KW-0813">Transport</keyword>
<dbReference type="GO" id="GO:0006886">
    <property type="term" value="P:intracellular protein transport"/>
    <property type="evidence" value="ECO:0007669"/>
    <property type="project" value="UniProtKB-UniRule"/>
</dbReference>
<reference evidence="8" key="1">
    <citation type="submission" date="2020-05" db="UniProtKB">
        <authorList>
            <consortium name="EnsemblMetazoa"/>
        </authorList>
    </citation>
    <scope>IDENTIFICATION</scope>
    <source>
        <strain evidence="8">TTRI</strain>
    </source>
</reference>
<evidence type="ECO:0000256" key="5">
    <source>
        <dbReference type="ARBA" id="ARBA00022927"/>
    </source>
</evidence>
<keyword evidence="6 7" id="KW-0472">Membrane</keyword>
<dbReference type="PANTHER" id="PTHR13768:SF8">
    <property type="entry name" value="ALPHA-SOLUBLE NSF ATTACHMENT PROTEIN"/>
    <property type="match status" value="1"/>
</dbReference>
<dbReference type="Pfam" id="PF14938">
    <property type="entry name" value="SNAP"/>
    <property type="match status" value="1"/>
</dbReference>
<dbReference type="PRINTS" id="PR00448">
    <property type="entry name" value="NSFATTACHMNT"/>
</dbReference>
<organism evidence="8 9">
    <name type="scientific">Glossina austeni</name>
    <name type="common">Savannah tsetse fly</name>
    <dbReference type="NCBI Taxonomy" id="7395"/>
    <lineage>
        <taxon>Eukaryota</taxon>
        <taxon>Metazoa</taxon>
        <taxon>Ecdysozoa</taxon>
        <taxon>Arthropoda</taxon>
        <taxon>Hexapoda</taxon>
        <taxon>Insecta</taxon>
        <taxon>Pterygota</taxon>
        <taxon>Neoptera</taxon>
        <taxon>Endopterygota</taxon>
        <taxon>Diptera</taxon>
        <taxon>Brachycera</taxon>
        <taxon>Muscomorpha</taxon>
        <taxon>Hippoboscoidea</taxon>
        <taxon>Glossinidae</taxon>
        <taxon>Glossina</taxon>
    </lineage>
</organism>
<dbReference type="FunFam" id="1.25.40.10:FF:000028">
    <property type="entry name" value="beta-soluble NSF attachment protein-like isoform X1"/>
    <property type="match status" value="1"/>
</dbReference>
<keyword evidence="9" id="KW-1185">Reference proteome</keyword>
<proteinExistence type="inferred from homology"/>
<dbReference type="GO" id="GO:0005774">
    <property type="term" value="C:vacuolar membrane"/>
    <property type="evidence" value="ECO:0007669"/>
    <property type="project" value="TreeGrafter"/>
</dbReference>
<evidence type="ECO:0008006" key="10">
    <source>
        <dbReference type="Google" id="ProtNLM"/>
    </source>
</evidence>
<evidence type="ECO:0000256" key="6">
    <source>
        <dbReference type="ARBA" id="ARBA00023136"/>
    </source>
</evidence>
<evidence type="ECO:0000256" key="2">
    <source>
        <dbReference type="ARBA" id="ARBA00010050"/>
    </source>
</evidence>
<dbReference type="VEuPathDB" id="VectorBase:GAUT023999"/>
<name>A0A1A9V2Y1_GLOAU</name>
<dbReference type="Gene3D" id="1.25.40.10">
    <property type="entry name" value="Tetratricopeptide repeat domain"/>
    <property type="match status" value="1"/>
</dbReference>
<dbReference type="InterPro" id="IPR000744">
    <property type="entry name" value="NSF_attach"/>
</dbReference>
<dbReference type="GO" id="GO:0031201">
    <property type="term" value="C:SNARE complex"/>
    <property type="evidence" value="ECO:0007669"/>
    <property type="project" value="TreeGrafter"/>
</dbReference>
<evidence type="ECO:0000256" key="7">
    <source>
        <dbReference type="RuleBase" id="RU367013"/>
    </source>
</evidence>
<protein>
    <recommendedName>
        <fullName evidence="10">Alpha-soluble NSF attachment protein</fullName>
    </recommendedName>
</protein>
<evidence type="ECO:0000256" key="3">
    <source>
        <dbReference type="ARBA" id="ARBA00022448"/>
    </source>
</evidence>
<dbReference type="AlphaFoldDB" id="A0A1A9V2Y1"/>
<evidence type="ECO:0000313" key="8">
    <source>
        <dbReference type="EnsemblMetazoa" id="GAUT023999-PA"/>
    </source>
</evidence>
<sequence>MGDNEQKALQLMAEAERKLTQQKGFLGSLFGGSNKVEEAIENYQRAGNMFKMSKNWTKAGECFCEAASLHSRAGSRHDAGTCFVDASNCYKKVDIESAVSCLLKAIDIYTDMGRFTMAAKHHQSIAEMYESDPNTLAKAIQHYEQAADYFKGEESVSSANKCMLKVAQYAAQLEDYEKAISIYEQVATSSLESSLLKYSAKEYFFRAALCHLCVDQLNAQHAIEKYSNQYPAFQDSREYKLIKALCEHLEDQNVEGFTEAVKEYDSISRLDQWYTTILHRIKKAANDMPNLQ</sequence>
<dbReference type="STRING" id="7395.A0A1A9V2Y1"/>
<accession>A0A1A9V2Y1</accession>
<keyword evidence="4 7" id="KW-0931">ER-Golgi transport</keyword>
<dbReference type="EnsemblMetazoa" id="GAUT023999-RA">
    <property type="protein sequence ID" value="GAUT023999-PA"/>
    <property type="gene ID" value="GAUT023999"/>
</dbReference>
<dbReference type="GO" id="GO:0035494">
    <property type="term" value="P:SNARE complex disassembly"/>
    <property type="evidence" value="ECO:0007669"/>
    <property type="project" value="TreeGrafter"/>
</dbReference>
<dbReference type="GO" id="GO:0005483">
    <property type="term" value="F:soluble NSF attachment protein activity"/>
    <property type="evidence" value="ECO:0007669"/>
    <property type="project" value="TreeGrafter"/>
</dbReference>
<comment type="similarity">
    <text evidence="2 7">Belongs to the SNAP family.</text>
</comment>